<organism evidence="2 3">
    <name type="scientific">Actinomadura fulvescens</name>
    <dbReference type="NCBI Taxonomy" id="46160"/>
    <lineage>
        <taxon>Bacteria</taxon>
        <taxon>Bacillati</taxon>
        <taxon>Actinomycetota</taxon>
        <taxon>Actinomycetes</taxon>
        <taxon>Streptosporangiales</taxon>
        <taxon>Thermomonosporaceae</taxon>
        <taxon>Actinomadura</taxon>
    </lineage>
</organism>
<evidence type="ECO:0000256" key="1">
    <source>
        <dbReference type="SAM" id="Phobius"/>
    </source>
</evidence>
<feature type="transmembrane region" description="Helical" evidence="1">
    <location>
        <begin position="67"/>
        <end position="85"/>
    </location>
</feature>
<keyword evidence="1" id="KW-0812">Transmembrane</keyword>
<evidence type="ECO:0000313" key="3">
    <source>
        <dbReference type="Proteomes" id="UP001501509"/>
    </source>
</evidence>
<keyword evidence="1" id="KW-1133">Transmembrane helix</keyword>
<reference evidence="2 3" key="1">
    <citation type="journal article" date="2019" name="Int. J. Syst. Evol. Microbiol.">
        <title>The Global Catalogue of Microorganisms (GCM) 10K type strain sequencing project: providing services to taxonomists for standard genome sequencing and annotation.</title>
        <authorList>
            <consortium name="The Broad Institute Genomics Platform"/>
            <consortium name="The Broad Institute Genome Sequencing Center for Infectious Disease"/>
            <person name="Wu L."/>
            <person name="Ma J."/>
        </authorList>
    </citation>
    <scope>NUCLEOTIDE SEQUENCE [LARGE SCALE GENOMIC DNA]</scope>
    <source>
        <strain evidence="2 3">JCM 6833</strain>
    </source>
</reference>
<name>A0ABN3QQJ0_9ACTN</name>
<dbReference type="Proteomes" id="UP001501509">
    <property type="component" value="Unassembled WGS sequence"/>
</dbReference>
<protein>
    <submittedName>
        <fullName evidence="2">Uncharacterized protein</fullName>
    </submittedName>
</protein>
<evidence type="ECO:0000313" key="2">
    <source>
        <dbReference type="EMBL" id="GAA2632623.1"/>
    </source>
</evidence>
<gene>
    <name evidence="2" type="ORF">GCM10010411_83690</name>
</gene>
<comment type="caution">
    <text evidence="2">The sequence shown here is derived from an EMBL/GenBank/DDBJ whole genome shotgun (WGS) entry which is preliminary data.</text>
</comment>
<keyword evidence="1" id="KW-0472">Membrane</keyword>
<sequence>MAETPIDKIRKMVAGDPANASIKAGTLLVTRGLGAVAVALVGVFLLLDQLGDSGPWHGLSSAQKLAFVLGAGFIWSVVAAGDALARGIASRRPAELVALPPGLLATVLEGEDSPGWRVVGVRAAAAGGEPEFLIAKDTEVRWLAAGRLSFRQPASPQQAP</sequence>
<proteinExistence type="predicted"/>
<dbReference type="EMBL" id="BAAATD010000017">
    <property type="protein sequence ID" value="GAA2632623.1"/>
    <property type="molecule type" value="Genomic_DNA"/>
</dbReference>
<dbReference type="RefSeq" id="WP_344548071.1">
    <property type="nucleotide sequence ID" value="NZ_BAAATD010000017.1"/>
</dbReference>
<accession>A0ABN3QQJ0</accession>
<keyword evidence="3" id="KW-1185">Reference proteome</keyword>
<feature type="transmembrane region" description="Helical" evidence="1">
    <location>
        <begin position="28"/>
        <end position="47"/>
    </location>
</feature>